<dbReference type="Proteomes" id="UP000243950">
    <property type="component" value="Unassembled WGS sequence"/>
</dbReference>
<evidence type="ECO:0000256" key="1">
    <source>
        <dbReference type="ARBA" id="ARBA00022722"/>
    </source>
</evidence>
<accession>A0A1I1W1Q9</accession>
<dbReference type="GO" id="GO:0006259">
    <property type="term" value="P:DNA metabolic process"/>
    <property type="evidence" value="ECO:0007669"/>
    <property type="project" value="UniProtKB-ARBA"/>
</dbReference>
<evidence type="ECO:0000313" key="6">
    <source>
        <dbReference type="Proteomes" id="UP000243950"/>
    </source>
</evidence>
<evidence type="ECO:0000256" key="3">
    <source>
        <dbReference type="ARBA" id="ARBA00022839"/>
    </source>
</evidence>
<name>A0A1I1W1Q9_PSEOC</name>
<dbReference type="SUPFAM" id="SSF53098">
    <property type="entry name" value="Ribonuclease H-like"/>
    <property type="match status" value="1"/>
</dbReference>
<protein>
    <submittedName>
        <fullName evidence="5">Inhibitor of the KinA pathway to sporulation, predicted exonuclease</fullName>
    </submittedName>
</protein>
<dbReference type="SMART" id="SM00479">
    <property type="entry name" value="EXOIII"/>
    <property type="match status" value="1"/>
</dbReference>
<keyword evidence="2" id="KW-0378">Hydrolase</keyword>
<gene>
    <name evidence="5" type="ORF">SAMN05216372_105169</name>
</gene>
<dbReference type="InterPro" id="IPR036397">
    <property type="entry name" value="RNaseH_sf"/>
</dbReference>
<proteinExistence type="predicted"/>
<dbReference type="RefSeq" id="WP_093504566.1">
    <property type="nucleotide sequence ID" value="NZ_BSSG01000005.1"/>
</dbReference>
<dbReference type="GO" id="GO:0000175">
    <property type="term" value="F:3'-5'-RNA exonuclease activity"/>
    <property type="evidence" value="ECO:0007669"/>
    <property type="project" value="InterPro"/>
</dbReference>
<reference evidence="6" key="1">
    <citation type="submission" date="2016-10" db="EMBL/GenBank/DDBJ databases">
        <authorList>
            <person name="Varghese N."/>
            <person name="Submissions S."/>
        </authorList>
    </citation>
    <scope>NUCLEOTIDE SEQUENCE [LARGE SCALE GENOMIC DNA]</scope>
    <source>
        <strain evidence="6">JCM 2783</strain>
    </source>
</reference>
<evidence type="ECO:0000313" key="5">
    <source>
        <dbReference type="EMBL" id="SFD89216.1"/>
    </source>
</evidence>
<dbReference type="InterPro" id="IPR013520">
    <property type="entry name" value="Ribonucl_H"/>
</dbReference>
<keyword evidence="1" id="KW-0540">Nuclease</keyword>
<dbReference type="InterPro" id="IPR051274">
    <property type="entry name" value="3-5_Exoribonuclease"/>
</dbReference>
<evidence type="ECO:0000256" key="2">
    <source>
        <dbReference type="ARBA" id="ARBA00022801"/>
    </source>
</evidence>
<dbReference type="PANTHER" id="PTHR23044">
    <property type="entry name" value="3'-5' EXONUCLEASE ERI1-RELATED"/>
    <property type="match status" value="1"/>
</dbReference>
<dbReference type="CDD" id="cd06133">
    <property type="entry name" value="ERI-1_3'hExo_like"/>
    <property type="match status" value="1"/>
</dbReference>
<dbReference type="GO" id="GO:0003676">
    <property type="term" value="F:nucleic acid binding"/>
    <property type="evidence" value="ECO:0007669"/>
    <property type="project" value="InterPro"/>
</dbReference>
<dbReference type="Pfam" id="PF00929">
    <property type="entry name" value="RNase_T"/>
    <property type="match status" value="1"/>
</dbReference>
<dbReference type="EMBL" id="FOMO01000005">
    <property type="protein sequence ID" value="SFD89216.1"/>
    <property type="molecule type" value="Genomic_DNA"/>
</dbReference>
<dbReference type="PANTHER" id="PTHR23044:SF61">
    <property type="entry name" value="3'-5' EXORIBONUCLEASE 1-RELATED"/>
    <property type="match status" value="1"/>
</dbReference>
<dbReference type="AlphaFoldDB" id="A0A1I1W1Q9"/>
<keyword evidence="6" id="KW-1185">Reference proteome</keyword>
<keyword evidence="3 5" id="KW-0269">Exonuclease</keyword>
<organism evidence="5 6">
    <name type="scientific">Pseudomonas straminea</name>
    <dbReference type="NCBI Taxonomy" id="47882"/>
    <lineage>
        <taxon>Bacteria</taxon>
        <taxon>Pseudomonadati</taxon>
        <taxon>Pseudomonadota</taxon>
        <taxon>Gammaproteobacteria</taxon>
        <taxon>Pseudomonadales</taxon>
        <taxon>Pseudomonadaceae</taxon>
        <taxon>Phytopseudomonas</taxon>
    </lineage>
</organism>
<dbReference type="Gene3D" id="3.30.420.10">
    <property type="entry name" value="Ribonuclease H-like superfamily/Ribonuclease H"/>
    <property type="match status" value="1"/>
</dbReference>
<dbReference type="InterPro" id="IPR047201">
    <property type="entry name" value="ERI-1_3'hExo-like"/>
</dbReference>
<sequence>MAYWLVIDLEATTEEGGWPVEYMEIIEIGASLVDASGHEIDHFQRFVRPLRRPKLTRFCRQLTHISQADVDGAVTLPVLWPQFERWLDPYHARLRGWCSWGDYDRQQLEQDWHQHDLASHLQTLPHTNLKQRFAKARQLARPVGLNAALQLAGISFTGQQHRALNDARNTARLLPLVITERGSTRNT</sequence>
<evidence type="ECO:0000259" key="4">
    <source>
        <dbReference type="SMART" id="SM00479"/>
    </source>
</evidence>
<feature type="domain" description="Exonuclease" evidence="4">
    <location>
        <begin position="3"/>
        <end position="183"/>
    </location>
</feature>
<dbReference type="InterPro" id="IPR012337">
    <property type="entry name" value="RNaseH-like_sf"/>
</dbReference>